<feature type="compositionally biased region" description="Basic residues" evidence="1">
    <location>
        <begin position="1"/>
        <end position="10"/>
    </location>
</feature>
<dbReference type="RefSeq" id="XP_067923126.1">
    <property type="nucleotide sequence ID" value="XM_068064895.1"/>
</dbReference>
<evidence type="ECO:0000313" key="2">
    <source>
        <dbReference type="EMBL" id="PHJ21444.1"/>
    </source>
</evidence>
<protein>
    <submittedName>
        <fullName evidence="2">Uncharacterized protein</fullName>
    </submittedName>
</protein>
<name>A0A2C6L070_9APIC</name>
<feature type="compositionally biased region" description="Low complexity" evidence="1">
    <location>
        <begin position="37"/>
        <end position="49"/>
    </location>
</feature>
<accession>A0A2C6L070</accession>
<feature type="region of interest" description="Disordered" evidence="1">
    <location>
        <begin position="1"/>
        <end position="92"/>
    </location>
</feature>
<feature type="compositionally biased region" description="Basic and acidic residues" evidence="1">
    <location>
        <begin position="11"/>
        <end position="24"/>
    </location>
</feature>
<dbReference type="AlphaFoldDB" id="A0A2C6L070"/>
<keyword evidence="3" id="KW-1185">Reference proteome</keyword>
<organism evidence="2 3">
    <name type="scientific">Cystoisospora suis</name>
    <dbReference type="NCBI Taxonomy" id="483139"/>
    <lineage>
        <taxon>Eukaryota</taxon>
        <taxon>Sar</taxon>
        <taxon>Alveolata</taxon>
        <taxon>Apicomplexa</taxon>
        <taxon>Conoidasida</taxon>
        <taxon>Coccidia</taxon>
        <taxon>Eucoccidiorida</taxon>
        <taxon>Eimeriorina</taxon>
        <taxon>Sarcocystidae</taxon>
        <taxon>Cystoisospora</taxon>
    </lineage>
</organism>
<comment type="caution">
    <text evidence="2">The sequence shown here is derived from an EMBL/GenBank/DDBJ whole genome shotgun (WGS) entry which is preliminary data.</text>
</comment>
<feature type="compositionally biased region" description="Gly residues" evidence="1">
    <location>
        <begin position="59"/>
        <end position="77"/>
    </location>
</feature>
<dbReference type="Proteomes" id="UP000221165">
    <property type="component" value="Unassembled WGS sequence"/>
</dbReference>
<feature type="compositionally biased region" description="Low complexity" evidence="1">
    <location>
        <begin position="78"/>
        <end position="92"/>
    </location>
</feature>
<dbReference type="EMBL" id="MIGC01002242">
    <property type="protein sequence ID" value="PHJ21444.1"/>
    <property type="molecule type" value="Genomic_DNA"/>
</dbReference>
<dbReference type="VEuPathDB" id="ToxoDB:CSUI_004710"/>
<evidence type="ECO:0000313" key="3">
    <source>
        <dbReference type="Proteomes" id="UP000221165"/>
    </source>
</evidence>
<proteinExistence type="predicted"/>
<gene>
    <name evidence="2" type="ORF">CSUI_004710</name>
</gene>
<dbReference type="GeneID" id="94428106"/>
<reference evidence="2 3" key="1">
    <citation type="journal article" date="2017" name="Int. J. Parasitol.">
        <title>The genome of the protozoan parasite Cystoisospora suis and a reverse vaccinology approach to identify vaccine candidates.</title>
        <authorList>
            <person name="Palmieri N."/>
            <person name="Shrestha A."/>
            <person name="Ruttkowski B."/>
            <person name="Beck T."/>
            <person name="Vogl C."/>
            <person name="Tomley F."/>
            <person name="Blake D.P."/>
            <person name="Joachim A."/>
        </authorList>
    </citation>
    <scope>NUCLEOTIDE SEQUENCE [LARGE SCALE GENOMIC DNA]</scope>
    <source>
        <strain evidence="2 3">Wien I</strain>
    </source>
</reference>
<evidence type="ECO:0000256" key="1">
    <source>
        <dbReference type="SAM" id="MobiDB-lite"/>
    </source>
</evidence>
<sequence length="92" mass="9810">MWGRGRKKKVAVHDENEEGERQMNSRDVQALVEEGRLSPSLSPSSPTTSKQEEEETRGGGRTRGAKAVGGGVGGGGESILQEIELQQQSFGA</sequence>